<reference evidence="3" key="1">
    <citation type="submission" date="2019-09" db="EMBL/GenBank/DDBJ databases">
        <title>Mumia zhuanghuii sp. nov. isolated from the intestinal contents of plateau pika (Ochotona curzoniae) in the Qinghai-Tibet plateau of China.</title>
        <authorList>
            <person name="Tian Z."/>
        </authorList>
    </citation>
    <scope>NUCLEOTIDE SEQUENCE [LARGE SCALE GENOMIC DNA]</scope>
    <source>
        <strain evidence="3">JCM 30598</strain>
    </source>
</reference>
<dbReference type="RefSeq" id="WP_150448912.1">
    <property type="nucleotide sequence ID" value="NZ_VYSA01000002.1"/>
</dbReference>
<keyword evidence="3" id="KW-1185">Reference proteome</keyword>
<dbReference type="EMBL" id="VYSA01000002">
    <property type="protein sequence ID" value="KAA9107882.1"/>
    <property type="molecule type" value="Genomic_DNA"/>
</dbReference>
<dbReference type="OrthoDB" id="9761935at2"/>
<evidence type="ECO:0000313" key="2">
    <source>
        <dbReference type="EMBL" id="KAA9107882.1"/>
    </source>
</evidence>
<protein>
    <submittedName>
        <fullName evidence="2">CHAT domain-containing protein</fullName>
    </submittedName>
</protein>
<dbReference type="AlphaFoldDB" id="A0A5J5IZP2"/>
<dbReference type="InterPro" id="IPR024983">
    <property type="entry name" value="CHAT_dom"/>
</dbReference>
<evidence type="ECO:0000313" key="3">
    <source>
        <dbReference type="Proteomes" id="UP000325827"/>
    </source>
</evidence>
<organism evidence="2 3">
    <name type="scientific">Microbacterium rhizomatis</name>
    <dbReference type="NCBI Taxonomy" id="1631477"/>
    <lineage>
        <taxon>Bacteria</taxon>
        <taxon>Bacillati</taxon>
        <taxon>Actinomycetota</taxon>
        <taxon>Actinomycetes</taxon>
        <taxon>Micrococcales</taxon>
        <taxon>Microbacteriaceae</taxon>
        <taxon>Microbacterium</taxon>
    </lineage>
</organism>
<evidence type="ECO:0000259" key="1">
    <source>
        <dbReference type="Pfam" id="PF12770"/>
    </source>
</evidence>
<feature type="domain" description="CHAT" evidence="1">
    <location>
        <begin position="590"/>
        <end position="812"/>
    </location>
</feature>
<dbReference type="Gene3D" id="1.25.40.10">
    <property type="entry name" value="Tetratricopeptide repeat domain"/>
    <property type="match status" value="1"/>
</dbReference>
<dbReference type="Pfam" id="PF12770">
    <property type="entry name" value="CHAT"/>
    <property type="match status" value="1"/>
</dbReference>
<dbReference type="InterPro" id="IPR011990">
    <property type="entry name" value="TPR-like_helical_dom_sf"/>
</dbReference>
<name>A0A5J5IZP2_9MICO</name>
<accession>A0A5J5IZP2</accession>
<proteinExistence type="predicted"/>
<dbReference type="Proteomes" id="UP000325827">
    <property type="component" value="Unassembled WGS sequence"/>
</dbReference>
<gene>
    <name evidence="2" type="ORF">F6B43_10660</name>
</gene>
<sequence>MARTAEDLHSAAVELVNRGRVAAARRMLSRAAVATDDPNLRARIAGTWAYALSRIGELGEAERICAEALRTPGLDRHTGAILAGQMGALAERAGRLEEAERWLGRGIDGLADDPQARANLLVNRSLVNMQRRQLGRAAVDAAAATEVFRALGLTVDEAQARHNEGYIALLEGDIVTAMRQMGSAREVLAPLSAVSAAVGDADRAEVLRDAGLTTEAERILSRNIAVFGAHRMPQSRAETEFNLARSQLLHDPVKARRAAASAARRFRAVGNDAWAVRAEAVRLRAQLAGGAVDPGGDAVPRATRVPSQGEVGAAAAALDSRGFRNEAAALRMSYELWAARTHGSVAEPRAARAPRTASMDVRLLSYEVRAAMAAASGRHGTARRHAAAGLDELARWQRSFGSLDLQTSAGMHAAGLVFAGLDSAARSGRPDVLFEWSERARHLSQQVVPLRPPPDPELAAELAELRQLRADNPHDDWLSNPRAAELRDRARQRQWAATGSAAIQERIDLDGLRASLDSETALIAYVYSGRALVALVVTAGGAKVMPLRAWPAVQRALPGLRADLDMSASIRSGPMAEVVRRSLDERLGSLSAALLDGPGAAAGVRRLVITVPGVLNGIPWAMLPAMRGRAFTLAVSATRWASLRDAASRAPVTAGFAVGPRVARGDEEVDAAASAWPPSRTLRAAEATVDAVTDLASQVELLHIAAHGRHAVDNPLFSGLELADGALFGYDIDRMPRPPSTVVLSACEVGRSSVRWGEEAIGMTRIWLHAGTRAVVATPVVVADDEACELLGAMHAELAAGLPAAEALAAASGRTGIVAPFQTHGSGF</sequence>
<dbReference type="SUPFAM" id="SSF48452">
    <property type="entry name" value="TPR-like"/>
    <property type="match status" value="2"/>
</dbReference>
<comment type="caution">
    <text evidence="2">The sequence shown here is derived from an EMBL/GenBank/DDBJ whole genome shotgun (WGS) entry which is preliminary data.</text>
</comment>